<evidence type="ECO:0008006" key="4">
    <source>
        <dbReference type="Google" id="ProtNLM"/>
    </source>
</evidence>
<proteinExistence type="predicted"/>
<sequence>MRRIHLFSSTAVNAFGVLGLQVLALIFLTPEQFGAFSIQYLLMAWGMSLTFSLISEAWLRNGATSNWASYSSVLVYFSAFSGIVVLGISLIIPVLHSIAILSSIAVAFTLYRTGARFHSLKEKRLTPVFIGDSLCLAVVASGWVYALVVGERGLDFVALVWAASSVAAALGSGLPRLRGPRVLSRWVSTHRTQIGPLIRDSLLVDLSAIGTPYLLLGFLSVSQFGIYRAVSNVAAPVRLIINPLKPVLGSMSLRRQGSMKMILLVIMGAVGFGVMAYICLVILQILPVNVGTLSALTPYALPTAISIVGNFLTHYYTTVARVKLPSRQLLLGRIAFLTLTTVPLLIAVSIWGLAGAIWAYGLGFALAGLIWLALVVRQAKSSQSIA</sequence>
<feature type="transmembrane region" description="Helical" evidence="1">
    <location>
        <begin position="158"/>
        <end position="177"/>
    </location>
</feature>
<feature type="transmembrane region" description="Helical" evidence="1">
    <location>
        <begin position="67"/>
        <end position="88"/>
    </location>
</feature>
<evidence type="ECO:0000256" key="1">
    <source>
        <dbReference type="SAM" id="Phobius"/>
    </source>
</evidence>
<gene>
    <name evidence="2" type="ORF">FHX76_002011</name>
</gene>
<feature type="transmembrane region" description="Helical" evidence="1">
    <location>
        <begin position="36"/>
        <end position="55"/>
    </location>
</feature>
<comment type="caution">
    <text evidence="2">The sequence shown here is derived from an EMBL/GenBank/DDBJ whole genome shotgun (WGS) entry which is preliminary data.</text>
</comment>
<keyword evidence="1" id="KW-0472">Membrane</keyword>
<evidence type="ECO:0000313" key="3">
    <source>
        <dbReference type="Proteomes" id="UP000541033"/>
    </source>
</evidence>
<feature type="transmembrane region" description="Helical" evidence="1">
    <location>
        <begin position="262"/>
        <end position="287"/>
    </location>
</feature>
<feature type="transmembrane region" description="Helical" evidence="1">
    <location>
        <begin position="330"/>
        <end position="351"/>
    </location>
</feature>
<keyword evidence="1" id="KW-1133">Transmembrane helix</keyword>
<name>A0A7X5TTE8_9MICO</name>
<keyword evidence="3" id="KW-1185">Reference proteome</keyword>
<reference evidence="2 3" key="1">
    <citation type="submission" date="2020-02" db="EMBL/GenBank/DDBJ databases">
        <title>Sequencing the genomes of 1000 actinobacteria strains.</title>
        <authorList>
            <person name="Klenk H.-P."/>
        </authorList>
    </citation>
    <scope>NUCLEOTIDE SEQUENCE [LARGE SCALE GENOMIC DNA]</scope>
    <source>
        <strain evidence="2 3">DSM 27960</strain>
    </source>
</reference>
<evidence type="ECO:0000313" key="2">
    <source>
        <dbReference type="EMBL" id="NIH54115.1"/>
    </source>
</evidence>
<organism evidence="2 3">
    <name type="scientific">Lysinibacter cavernae</name>
    <dbReference type="NCBI Taxonomy" id="1640652"/>
    <lineage>
        <taxon>Bacteria</taxon>
        <taxon>Bacillati</taxon>
        <taxon>Actinomycetota</taxon>
        <taxon>Actinomycetes</taxon>
        <taxon>Micrococcales</taxon>
        <taxon>Microbacteriaceae</taxon>
        <taxon>Lysinibacter</taxon>
    </lineage>
</organism>
<dbReference type="AlphaFoldDB" id="A0A7X5TTE8"/>
<keyword evidence="1" id="KW-0812">Transmembrane</keyword>
<protein>
    <recommendedName>
        <fullName evidence="4">Lipopolysaccharide biosynthesis protein</fullName>
    </recommendedName>
</protein>
<feature type="transmembrane region" description="Helical" evidence="1">
    <location>
        <begin position="12"/>
        <end position="30"/>
    </location>
</feature>
<feature type="transmembrane region" description="Helical" evidence="1">
    <location>
        <begin position="125"/>
        <end position="146"/>
    </location>
</feature>
<dbReference type="EMBL" id="JAAMOX010000002">
    <property type="protein sequence ID" value="NIH54115.1"/>
    <property type="molecule type" value="Genomic_DNA"/>
</dbReference>
<dbReference type="RefSeq" id="WP_167150533.1">
    <property type="nucleotide sequence ID" value="NZ_JAAMOX010000002.1"/>
</dbReference>
<accession>A0A7X5TTE8</accession>
<feature type="transmembrane region" description="Helical" evidence="1">
    <location>
        <begin position="357"/>
        <end position="376"/>
    </location>
</feature>
<dbReference type="Proteomes" id="UP000541033">
    <property type="component" value="Unassembled WGS sequence"/>
</dbReference>
<feature type="transmembrane region" description="Helical" evidence="1">
    <location>
        <begin position="299"/>
        <end position="318"/>
    </location>
</feature>
<feature type="transmembrane region" description="Helical" evidence="1">
    <location>
        <begin position="94"/>
        <end position="113"/>
    </location>
</feature>